<dbReference type="Gene3D" id="1.50.10.140">
    <property type="match status" value="1"/>
</dbReference>
<keyword evidence="4" id="KW-1185">Reference proteome</keyword>
<evidence type="ECO:0000256" key="1">
    <source>
        <dbReference type="SAM" id="Phobius"/>
    </source>
</evidence>
<comment type="caution">
    <text evidence="3">The sequence shown here is derived from an EMBL/GenBank/DDBJ whole genome shotgun (WGS) entry which is preliminary data.</text>
</comment>
<dbReference type="AlphaFoldDB" id="A0A6L7G4C0"/>
<dbReference type="RefSeq" id="WP_160895339.1">
    <property type="nucleotide sequence ID" value="NZ_WUMU01000017.1"/>
</dbReference>
<dbReference type="EMBL" id="WUMU01000017">
    <property type="protein sequence ID" value="MXN19214.1"/>
    <property type="molecule type" value="Genomic_DNA"/>
</dbReference>
<sequence length="455" mass="50398">MSFRTNLVRARGHIVFLVALVLGLCLVLWLERLGQMPVADTTADEQQIQIAPNAEWEQDLMATFENVDPLPLDIRGLSSVKDLDDAKIAWKYFQNNTDPVTGLVNSANNYPSTTMWETGSYLIAVLAAERLGLIDASEAESRIGKVLDSLKKIRLFDDMLPNKAYNTRTLELVDYTNKPSAKGLGWSALDIARIIASFGLVERNHPDLAPKVEDVMDGWKLSEMVKDGELWGANVREGKTVENQEGRVGYEQYAAKAMMLFGYDMYRAYEVRDNLMIKEVDGEPIPVDSRMHRGVTPAFVVSEPYLFDGLEFGFDARSQRFATAVYKAQEARYERTGQLTAVTESHLNVAPYFAYATVWGGGAPWAVLSFAGDRMDSKRTLATKAAYAWNALFGTDYTRKLVAGVASTADPEKGFAEGIYETDGTLNTSITANTNSVVLSSLAFKLDGPLMRAVK</sequence>
<evidence type="ECO:0000313" key="4">
    <source>
        <dbReference type="Proteomes" id="UP000477911"/>
    </source>
</evidence>
<evidence type="ECO:0000313" key="3">
    <source>
        <dbReference type="EMBL" id="MXN19214.1"/>
    </source>
</evidence>
<evidence type="ECO:0000259" key="2">
    <source>
        <dbReference type="Pfam" id="PF11329"/>
    </source>
</evidence>
<keyword evidence="1" id="KW-0472">Membrane</keyword>
<accession>A0A6L7G4C0</accession>
<organism evidence="3 4">
    <name type="scientific">Pseudooceanicola albus</name>
    <dbReference type="NCBI Taxonomy" id="2692189"/>
    <lineage>
        <taxon>Bacteria</taxon>
        <taxon>Pseudomonadati</taxon>
        <taxon>Pseudomonadota</taxon>
        <taxon>Alphaproteobacteria</taxon>
        <taxon>Rhodobacterales</taxon>
        <taxon>Paracoccaceae</taxon>
        <taxon>Pseudooceanicola</taxon>
    </lineage>
</organism>
<feature type="transmembrane region" description="Helical" evidence="1">
    <location>
        <begin position="12"/>
        <end position="30"/>
    </location>
</feature>
<protein>
    <submittedName>
        <fullName evidence="3">DUF3131 domain-containing protein</fullName>
    </submittedName>
</protein>
<proteinExistence type="predicted"/>
<feature type="domain" description="DUF3131" evidence="2">
    <location>
        <begin position="85"/>
        <end position="447"/>
    </location>
</feature>
<reference evidence="3 4" key="1">
    <citation type="submission" date="2019-12" db="EMBL/GenBank/DDBJ databases">
        <authorList>
            <person name="Li M."/>
        </authorList>
    </citation>
    <scope>NUCLEOTIDE SEQUENCE [LARGE SCALE GENOMIC DNA]</scope>
    <source>
        <strain evidence="3 4">GBMRC 2024</strain>
    </source>
</reference>
<dbReference type="Pfam" id="PF11329">
    <property type="entry name" value="DUF3131"/>
    <property type="match status" value="1"/>
</dbReference>
<dbReference type="InterPro" id="IPR021478">
    <property type="entry name" value="DUF3131"/>
</dbReference>
<gene>
    <name evidence="3" type="ORF">GR170_15335</name>
</gene>
<keyword evidence="1" id="KW-1133">Transmembrane helix</keyword>
<dbReference type="Proteomes" id="UP000477911">
    <property type="component" value="Unassembled WGS sequence"/>
</dbReference>
<keyword evidence="1" id="KW-0812">Transmembrane</keyword>
<name>A0A6L7G4C0_9RHOB</name>